<accession>A0A6G6AKL6</accession>
<dbReference type="EMBL" id="MN256757">
    <property type="protein sequence ID" value="QID22422.1"/>
    <property type="molecule type" value="Genomic_DNA"/>
</dbReference>
<evidence type="ECO:0000313" key="1">
    <source>
        <dbReference type="EMBL" id="QID22422.1"/>
    </source>
</evidence>
<geneLocation type="plasmid" evidence="1">
    <name>p4M18F</name>
</geneLocation>
<keyword evidence="1" id="KW-0614">Plasmid</keyword>
<organism evidence="1">
    <name type="scientific">Escherichia coli</name>
    <dbReference type="NCBI Taxonomy" id="562"/>
    <lineage>
        <taxon>Bacteria</taxon>
        <taxon>Pseudomonadati</taxon>
        <taxon>Pseudomonadota</taxon>
        <taxon>Gammaproteobacteria</taxon>
        <taxon>Enterobacterales</taxon>
        <taxon>Enterobacteriaceae</taxon>
        <taxon>Escherichia</taxon>
    </lineage>
</organism>
<name>A0A6G6AKL6_ECOLX</name>
<proteinExistence type="predicted"/>
<sequence>MNGGYIILVGEKHSHQWGKSDFWNVILTVSFVKYLAG</sequence>
<dbReference type="AlphaFoldDB" id="A0A6G6AKL6"/>
<reference evidence="1" key="1">
    <citation type="submission" date="2019-08" db="EMBL/GenBank/DDBJ databases">
        <authorList>
            <person name="Yao H."/>
        </authorList>
    </citation>
    <scope>NUCLEOTIDE SEQUENCE</scope>
    <source>
        <strain evidence="1">4M18F</strain>
        <plasmid evidence="1">p4M18F</plasmid>
    </source>
</reference>
<protein>
    <submittedName>
        <fullName evidence="1">Uncharacterized protein</fullName>
    </submittedName>
</protein>